<comment type="pathway">
    <text evidence="12">Glycan biosynthesis.</text>
</comment>
<evidence type="ECO:0000256" key="7">
    <source>
        <dbReference type="ARBA" id="ARBA00023136"/>
    </source>
</evidence>
<evidence type="ECO:0000256" key="3">
    <source>
        <dbReference type="ARBA" id="ARBA00022679"/>
    </source>
</evidence>
<evidence type="ECO:0000256" key="12">
    <source>
        <dbReference type="ARBA" id="ARBA00060592"/>
    </source>
</evidence>
<dbReference type="InterPro" id="IPR005490">
    <property type="entry name" value="LD_TPept_cat_dom"/>
</dbReference>
<keyword evidence="2" id="KW-1003">Cell membrane</keyword>
<name>A0A117JHK2_9MYCO</name>
<dbReference type="Gene3D" id="2.60.40.3710">
    <property type="match status" value="1"/>
</dbReference>
<feature type="active site" description="Proton donor/acceptor" evidence="13">
    <location>
        <position position="296"/>
    </location>
</feature>
<evidence type="ECO:0000256" key="8">
    <source>
        <dbReference type="ARBA" id="ARBA00023139"/>
    </source>
</evidence>
<dbReference type="SUPFAM" id="SSF141523">
    <property type="entry name" value="L,D-transpeptidase catalytic domain-like"/>
    <property type="match status" value="1"/>
</dbReference>
<feature type="chain" id="PRO_5007149436" description="L,D-TPase catalytic domain-containing protein" evidence="15">
    <location>
        <begin position="31"/>
        <end position="356"/>
    </location>
</feature>
<feature type="compositionally biased region" description="Pro residues" evidence="14">
    <location>
        <begin position="50"/>
        <end position="99"/>
    </location>
</feature>
<comment type="pathway">
    <text evidence="1 13">Cell wall biogenesis; peptidoglycan biosynthesis.</text>
</comment>
<evidence type="ECO:0000256" key="5">
    <source>
        <dbReference type="ARBA" id="ARBA00022960"/>
    </source>
</evidence>
<dbReference type="Gene3D" id="2.40.440.10">
    <property type="entry name" value="L,D-transpeptidase catalytic domain-like"/>
    <property type="match status" value="1"/>
</dbReference>
<comment type="caution">
    <text evidence="17">The sequence shown here is derived from an EMBL/GenBank/DDBJ whole genome shotgun (WGS) entry which is preliminary data.</text>
</comment>
<dbReference type="GO" id="GO:0071555">
    <property type="term" value="P:cell wall organization"/>
    <property type="evidence" value="ECO:0007669"/>
    <property type="project" value="UniProtKB-UniRule"/>
</dbReference>
<dbReference type="PANTHER" id="PTHR30582:SF2">
    <property type="entry name" value="L,D-TRANSPEPTIDASE YCIB-RELATED"/>
    <property type="match status" value="1"/>
</dbReference>
<gene>
    <name evidence="17" type="ORF">AU192_00840</name>
</gene>
<evidence type="ECO:0000256" key="14">
    <source>
        <dbReference type="SAM" id="MobiDB-lite"/>
    </source>
</evidence>
<keyword evidence="18" id="KW-1185">Reference proteome</keyword>
<organism evidence="17 18">
    <name type="scientific">Mycobacterium lehmannii</name>
    <dbReference type="NCBI Taxonomy" id="2048550"/>
    <lineage>
        <taxon>Bacteria</taxon>
        <taxon>Bacillati</taxon>
        <taxon>Actinomycetota</taxon>
        <taxon>Actinomycetes</taxon>
        <taxon>Mycobacteriales</taxon>
        <taxon>Mycobacteriaceae</taxon>
        <taxon>Mycobacterium</taxon>
    </lineage>
</organism>
<feature type="active site" description="Nucleophile" evidence="13">
    <location>
        <position position="314"/>
    </location>
</feature>
<keyword evidence="8" id="KW-0564">Palmitate</keyword>
<dbReference type="InterPro" id="IPR041280">
    <property type="entry name" value="Big_10"/>
</dbReference>
<feature type="compositionally biased region" description="Pro residues" evidence="14">
    <location>
        <begin position="33"/>
        <end position="43"/>
    </location>
</feature>
<keyword evidence="9" id="KW-0449">Lipoprotein</keyword>
<dbReference type="CDD" id="cd16913">
    <property type="entry name" value="YkuD_like"/>
    <property type="match status" value="1"/>
</dbReference>
<evidence type="ECO:0000256" key="2">
    <source>
        <dbReference type="ARBA" id="ARBA00022475"/>
    </source>
</evidence>
<dbReference type="AlphaFoldDB" id="A0A117JHK2"/>
<keyword evidence="10" id="KW-0012">Acyltransferase</keyword>
<dbReference type="GO" id="GO:0018104">
    <property type="term" value="P:peptidoglycan-protein cross-linking"/>
    <property type="evidence" value="ECO:0007669"/>
    <property type="project" value="TreeGrafter"/>
</dbReference>
<evidence type="ECO:0000313" key="18">
    <source>
        <dbReference type="Proteomes" id="UP000053707"/>
    </source>
</evidence>
<evidence type="ECO:0000256" key="9">
    <source>
        <dbReference type="ARBA" id="ARBA00023288"/>
    </source>
</evidence>
<dbReference type="Proteomes" id="UP000053707">
    <property type="component" value="Unassembled WGS sequence"/>
</dbReference>
<feature type="signal peptide" evidence="15">
    <location>
        <begin position="1"/>
        <end position="30"/>
    </location>
</feature>
<protein>
    <recommendedName>
        <fullName evidence="16">L,D-TPase catalytic domain-containing protein</fullName>
    </recommendedName>
</protein>
<dbReference type="Pfam" id="PF03734">
    <property type="entry name" value="YkuD"/>
    <property type="match status" value="1"/>
</dbReference>
<feature type="region of interest" description="Disordered" evidence="14">
    <location>
        <begin position="26"/>
        <end position="124"/>
    </location>
</feature>
<accession>A0A117JHK2</accession>
<dbReference type="GO" id="GO:0071972">
    <property type="term" value="F:peptidoglycan L,D-transpeptidase activity"/>
    <property type="evidence" value="ECO:0007669"/>
    <property type="project" value="TreeGrafter"/>
</dbReference>
<evidence type="ECO:0000256" key="1">
    <source>
        <dbReference type="ARBA" id="ARBA00004752"/>
    </source>
</evidence>
<evidence type="ECO:0000313" key="17">
    <source>
        <dbReference type="EMBL" id="KUI07293.1"/>
    </source>
</evidence>
<evidence type="ECO:0000256" key="6">
    <source>
        <dbReference type="ARBA" id="ARBA00022984"/>
    </source>
</evidence>
<evidence type="ECO:0000256" key="13">
    <source>
        <dbReference type="PROSITE-ProRule" id="PRU01373"/>
    </source>
</evidence>
<evidence type="ECO:0000256" key="4">
    <source>
        <dbReference type="ARBA" id="ARBA00022729"/>
    </source>
</evidence>
<keyword evidence="4 15" id="KW-0732">Signal</keyword>
<keyword evidence="5 13" id="KW-0133">Cell shape</keyword>
<sequence>MRRVKRSRLLTAIAAASVVGGMLASPSALAQPGVPPPPPPAPVDPAVAAAPPPAPVFPPPPPPPADPFAAPAPPAPPAPAAEAPPPPPPSNPFFAPPDPLAQQQPIPEGTPAGQNPTPYVGAPVFAPPSFNPTNGSIVGAAKPIYINFQRPIANRKMAEDAIHISSVPPVPGRFYWTSDTQVRWRPQDFWPAGTKVNIDASGTKSSFTVPEQLVATIDNDTLQMQVHRNGELEKTFPVSMGKKGHDTKNGTYYVLEKFADIVMDSSTYGVPVDSPEGYKLKVKDAVRIDNSGVFVHSAPWSVGSQGESNVSHGCINLSPANAKWFFDNFGSGDAVVIKNSTGIYNQPDGASDWQMF</sequence>
<feature type="domain" description="L,D-TPase catalytic" evidence="16">
    <location>
        <begin position="213"/>
        <end position="338"/>
    </location>
</feature>
<dbReference type="InterPro" id="IPR038063">
    <property type="entry name" value="Transpep_catalytic_dom"/>
</dbReference>
<dbReference type="InterPro" id="IPR050979">
    <property type="entry name" value="LD-transpeptidase"/>
</dbReference>
<dbReference type="UniPathway" id="UPA00219"/>
<dbReference type="PROSITE" id="PS52029">
    <property type="entry name" value="LD_TPASE"/>
    <property type="match status" value="1"/>
</dbReference>
<dbReference type="GO" id="GO:0005576">
    <property type="term" value="C:extracellular region"/>
    <property type="evidence" value="ECO:0007669"/>
    <property type="project" value="TreeGrafter"/>
</dbReference>
<evidence type="ECO:0000259" key="16">
    <source>
        <dbReference type="PROSITE" id="PS52029"/>
    </source>
</evidence>
<dbReference type="FunFam" id="2.40.440.10:FF:000005">
    <property type="entry name" value="L,D-transpeptidase 2"/>
    <property type="match status" value="1"/>
</dbReference>
<dbReference type="GO" id="GO:0016746">
    <property type="term" value="F:acyltransferase activity"/>
    <property type="evidence" value="ECO:0007669"/>
    <property type="project" value="UniProtKB-KW"/>
</dbReference>
<dbReference type="RefSeq" id="WP_064400023.1">
    <property type="nucleotide sequence ID" value="NZ_LQIR01000068.1"/>
</dbReference>
<evidence type="ECO:0000256" key="11">
    <source>
        <dbReference type="ARBA" id="ARBA00023316"/>
    </source>
</evidence>
<keyword evidence="11 13" id="KW-0961">Cell wall biogenesis/degradation</keyword>
<dbReference type="EMBL" id="LQIR01000068">
    <property type="protein sequence ID" value="KUI07293.1"/>
    <property type="molecule type" value="Genomic_DNA"/>
</dbReference>
<dbReference type="GO" id="GO:0008360">
    <property type="term" value="P:regulation of cell shape"/>
    <property type="evidence" value="ECO:0007669"/>
    <property type="project" value="UniProtKB-UniRule"/>
</dbReference>
<proteinExistence type="predicted"/>
<keyword evidence="3" id="KW-0808">Transferase</keyword>
<evidence type="ECO:0000256" key="10">
    <source>
        <dbReference type="ARBA" id="ARBA00023315"/>
    </source>
</evidence>
<reference evidence="17 18" key="1">
    <citation type="submission" date="2016-01" db="EMBL/GenBank/DDBJ databases">
        <authorList>
            <consortium name="TB Trials Study Group"/>
            <person name="Sutton G."/>
            <person name="Brinkac L."/>
            <person name="Sanka R."/>
            <person name="Adams M."/>
            <person name="Lau E.L."/>
            <person name="Macaden R."/>
            <person name="Grewal H.M.S."/>
        </authorList>
    </citation>
    <scope>NUCLEOTIDE SEQUENCE [LARGE SCALE GENOMIC DNA]</scope>
    <source>
        <strain evidence="17 18">IS-1744</strain>
    </source>
</reference>
<evidence type="ECO:0000256" key="15">
    <source>
        <dbReference type="SAM" id="SignalP"/>
    </source>
</evidence>
<keyword evidence="7" id="KW-0472">Membrane</keyword>
<dbReference type="Pfam" id="PF17964">
    <property type="entry name" value="Big_10"/>
    <property type="match status" value="1"/>
</dbReference>
<keyword evidence="6 13" id="KW-0573">Peptidoglycan synthesis</keyword>
<dbReference type="PANTHER" id="PTHR30582">
    <property type="entry name" value="L,D-TRANSPEPTIDASE"/>
    <property type="match status" value="1"/>
</dbReference>